<accession>A0A0F3GTG3</accession>
<proteinExistence type="predicted"/>
<feature type="region of interest" description="Disordered" evidence="1">
    <location>
        <begin position="1"/>
        <end position="24"/>
    </location>
</feature>
<dbReference type="EMBL" id="LACI01001113">
    <property type="protein sequence ID" value="KJU85229.1"/>
    <property type="molecule type" value="Genomic_DNA"/>
</dbReference>
<evidence type="ECO:0000313" key="3">
    <source>
        <dbReference type="Proteomes" id="UP000033423"/>
    </source>
</evidence>
<name>A0A0F3GTG3_9BACT</name>
<reference evidence="2 3" key="1">
    <citation type="submission" date="2015-02" db="EMBL/GenBank/DDBJ databases">
        <title>Single-cell genomics of uncultivated deep-branching MTB reveals a conserved set of magnetosome genes.</title>
        <authorList>
            <person name="Kolinko S."/>
            <person name="Richter M."/>
            <person name="Glockner F.O."/>
            <person name="Brachmann A."/>
            <person name="Schuler D."/>
        </authorList>
    </citation>
    <scope>NUCLEOTIDE SEQUENCE [LARGE SCALE GENOMIC DNA]</scope>
    <source>
        <strain evidence="2">TM-1</strain>
    </source>
</reference>
<protein>
    <submittedName>
        <fullName evidence="2">Phosphate ABC transporter permease</fullName>
    </submittedName>
</protein>
<sequence length="89" mass="10118">MKDGSRYMGQEAGTESIPQPEARNSAKKYRIRLKIGNRDIYGLDFKWTNNDEILTTTYPPDALVIERTEWGNMYGFITAIKDGEKTLAG</sequence>
<evidence type="ECO:0000313" key="2">
    <source>
        <dbReference type="EMBL" id="KJU85229.1"/>
    </source>
</evidence>
<dbReference type="AlphaFoldDB" id="A0A0F3GTG3"/>
<gene>
    <name evidence="2" type="ORF">MBAV_002577</name>
</gene>
<comment type="caution">
    <text evidence="2">The sequence shown here is derived from an EMBL/GenBank/DDBJ whole genome shotgun (WGS) entry which is preliminary data.</text>
</comment>
<keyword evidence="3" id="KW-1185">Reference proteome</keyword>
<dbReference type="Proteomes" id="UP000033423">
    <property type="component" value="Unassembled WGS sequence"/>
</dbReference>
<feature type="non-terminal residue" evidence="2">
    <location>
        <position position="89"/>
    </location>
</feature>
<evidence type="ECO:0000256" key="1">
    <source>
        <dbReference type="SAM" id="MobiDB-lite"/>
    </source>
</evidence>
<organism evidence="2 3">
    <name type="scientific">Candidatus Magnetobacterium bavaricum</name>
    <dbReference type="NCBI Taxonomy" id="29290"/>
    <lineage>
        <taxon>Bacteria</taxon>
        <taxon>Pseudomonadati</taxon>
        <taxon>Nitrospirota</taxon>
        <taxon>Thermodesulfovibrionia</taxon>
        <taxon>Thermodesulfovibrionales</taxon>
        <taxon>Candidatus Magnetobacteriaceae</taxon>
        <taxon>Candidatus Magnetobacterium</taxon>
    </lineage>
</organism>